<dbReference type="EMBL" id="BGPR01001290">
    <property type="protein sequence ID" value="GBM50259.1"/>
    <property type="molecule type" value="Genomic_DNA"/>
</dbReference>
<dbReference type="AlphaFoldDB" id="A0A4Y2GC52"/>
<comment type="caution">
    <text evidence="1">The sequence shown here is derived from an EMBL/GenBank/DDBJ whole genome shotgun (WGS) entry which is preliminary data.</text>
</comment>
<keyword evidence="2" id="KW-1185">Reference proteome</keyword>
<name>A0A4Y2GC52_ARAVE</name>
<reference evidence="1 2" key="1">
    <citation type="journal article" date="2019" name="Sci. Rep.">
        <title>Orb-weaving spider Araneus ventricosus genome elucidates the spidroin gene catalogue.</title>
        <authorList>
            <person name="Kono N."/>
            <person name="Nakamura H."/>
            <person name="Ohtoshi R."/>
            <person name="Moran D.A.P."/>
            <person name="Shinohara A."/>
            <person name="Yoshida Y."/>
            <person name="Fujiwara M."/>
            <person name="Mori M."/>
            <person name="Tomita M."/>
            <person name="Arakawa K."/>
        </authorList>
    </citation>
    <scope>NUCLEOTIDE SEQUENCE [LARGE SCALE GENOMIC DNA]</scope>
</reference>
<evidence type="ECO:0000313" key="2">
    <source>
        <dbReference type="Proteomes" id="UP000499080"/>
    </source>
</evidence>
<evidence type="ECO:0000313" key="1">
    <source>
        <dbReference type="EMBL" id="GBM50259.1"/>
    </source>
</evidence>
<accession>A0A4Y2GC52</accession>
<dbReference type="Proteomes" id="UP000499080">
    <property type="component" value="Unassembled WGS sequence"/>
</dbReference>
<sequence length="107" mass="12429">MFVPYHCYMKIDKILHGFLCHILNAYSEEDLRFFDDRSNDVCGSFRDKFCGCSGLVVKWRPRNQSQLNICRTLGLLHAKSSAGVEWKLGEQYPRHLTAVQNYESVPE</sequence>
<gene>
    <name evidence="1" type="ORF">AVEN_141872_1</name>
</gene>
<proteinExistence type="predicted"/>
<protein>
    <submittedName>
        <fullName evidence="1">Uncharacterized protein</fullName>
    </submittedName>
</protein>
<organism evidence="1 2">
    <name type="scientific">Araneus ventricosus</name>
    <name type="common">Orbweaver spider</name>
    <name type="synonym">Epeira ventricosa</name>
    <dbReference type="NCBI Taxonomy" id="182803"/>
    <lineage>
        <taxon>Eukaryota</taxon>
        <taxon>Metazoa</taxon>
        <taxon>Ecdysozoa</taxon>
        <taxon>Arthropoda</taxon>
        <taxon>Chelicerata</taxon>
        <taxon>Arachnida</taxon>
        <taxon>Araneae</taxon>
        <taxon>Araneomorphae</taxon>
        <taxon>Entelegynae</taxon>
        <taxon>Araneoidea</taxon>
        <taxon>Araneidae</taxon>
        <taxon>Araneus</taxon>
    </lineage>
</organism>